<dbReference type="EMBL" id="KV878138">
    <property type="protein sequence ID" value="OJJ07897.1"/>
    <property type="molecule type" value="Genomic_DNA"/>
</dbReference>
<dbReference type="GeneID" id="63729212"/>
<protein>
    <recommendedName>
        <fullName evidence="5">Apple domain-containing protein</fullName>
    </recommendedName>
</protein>
<evidence type="ECO:0000313" key="4">
    <source>
        <dbReference type="Proteomes" id="UP000184073"/>
    </source>
</evidence>
<dbReference type="OrthoDB" id="3899536at2759"/>
<sequence>MHVATFLISLLATGALANLNLDRDRDPDHDPDHDSEHDSGHENGQRRICPGLDTQDKGCIRYTRGFDVTGVTTEVDLTFPEIKDECDCIQACLDRIETCANYVWKFSTPESVRSGHRTCTLYSNFNLPQNVTLAFNVDDSVNIEPLDDDNNPQRGSLVPQAFKDVNLNTTADNEAVSGPVWALSNGDIQC</sequence>
<organism evidence="3 4">
    <name type="scientific">Aspergillus versicolor CBS 583.65</name>
    <dbReference type="NCBI Taxonomy" id="1036611"/>
    <lineage>
        <taxon>Eukaryota</taxon>
        <taxon>Fungi</taxon>
        <taxon>Dikarya</taxon>
        <taxon>Ascomycota</taxon>
        <taxon>Pezizomycotina</taxon>
        <taxon>Eurotiomycetes</taxon>
        <taxon>Eurotiomycetidae</taxon>
        <taxon>Eurotiales</taxon>
        <taxon>Aspergillaceae</taxon>
        <taxon>Aspergillus</taxon>
        <taxon>Aspergillus subgen. Nidulantes</taxon>
    </lineage>
</organism>
<proteinExistence type="predicted"/>
<dbReference type="VEuPathDB" id="FungiDB:ASPVEDRAFT_47084"/>
<feature type="region of interest" description="Disordered" evidence="1">
    <location>
        <begin position="22"/>
        <end position="49"/>
    </location>
</feature>
<evidence type="ECO:0008006" key="5">
    <source>
        <dbReference type="Google" id="ProtNLM"/>
    </source>
</evidence>
<reference evidence="4" key="1">
    <citation type="journal article" date="2017" name="Genome Biol.">
        <title>Comparative genomics reveals high biological diversity and specific adaptations in the industrially and medically important fungal genus Aspergillus.</title>
        <authorList>
            <person name="de Vries R.P."/>
            <person name="Riley R."/>
            <person name="Wiebenga A."/>
            <person name="Aguilar-Osorio G."/>
            <person name="Amillis S."/>
            <person name="Uchima C.A."/>
            <person name="Anderluh G."/>
            <person name="Asadollahi M."/>
            <person name="Askin M."/>
            <person name="Barry K."/>
            <person name="Battaglia E."/>
            <person name="Bayram O."/>
            <person name="Benocci T."/>
            <person name="Braus-Stromeyer S.A."/>
            <person name="Caldana C."/>
            <person name="Canovas D."/>
            <person name="Cerqueira G.C."/>
            <person name="Chen F."/>
            <person name="Chen W."/>
            <person name="Choi C."/>
            <person name="Clum A."/>
            <person name="Dos Santos R.A."/>
            <person name="Damasio A.R."/>
            <person name="Diallinas G."/>
            <person name="Emri T."/>
            <person name="Fekete E."/>
            <person name="Flipphi M."/>
            <person name="Freyberg S."/>
            <person name="Gallo A."/>
            <person name="Gournas C."/>
            <person name="Habgood R."/>
            <person name="Hainaut M."/>
            <person name="Harispe M.L."/>
            <person name="Henrissat B."/>
            <person name="Hilden K.S."/>
            <person name="Hope R."/>
            <person name="Hossain A."/>
            <person name="Karabika E."/>
            <person name="Karaffa L."/>
            <person name="Karanyi Z."/>
            <person name="Krasevec N."/>
            <person name="Kuo A."/>
            <person name="Kusch H."/>
            <person name="LaButti K."/>
            <person name="Lagendijk E.L."/>
            <person name="Lapidus A."/>
            <person name="Levasseur A."/>
            <person name="Lindquist E."/>
            <person name="Lipzen A."/>
            <person name="Logrieco A.F."/>
            <person name="MacCabe A."/>
            <person name="Maekelae M.R."/>
            <person name="Malavazi I."/>
            <person name="Melin P."/>
            <person name="Meyer V."/>
            <person name="Mielnichuk N."/>
            <person name="Miskei M."/>
            <person name="Molnar A.P."/>
            <person name="Mule G."/>
            <person name="Ngan C.Y."/>
            <person name="Orejas M."/>
            <person name="Orosz E."/>
            <person name="Ouedraogo J.P."/>
            <person name="Overkamp K.M."/>
            <person name="Park H.-S."/>
            <person name="Perrone G."/>
            <person name="Piumi F."/>
            <person name="Punt P.J."/>
            <person name="Ram A.F."/>
            <person name="Ramon A."/>
            <person name="Rauscher S."/>
            <person name="Record E."/>
            <person name="Riano-Pachon D.M."/>
            <person name="Robert V."/>
            <person name="Roehrig J."/>
            <person name="Ruller R."/>
            <person name="Salamov A."/>
            <person name="Salih N.S."/>
            <person name="Samson R.A."/>
            <person name="Sandor E."/>
            <person name="Sanguinetti M."/>
            <person name="Schuetze T."/>
            <person name="Sepcic K."/>
            <person name="Shelest E."/>
            <person name="Sherlock G."/>
            <person name="Sophianopoulou V."/>
            <person name="Squina F.M."/>
            <person name="Sun H."/>
            <person name="Susca A."/>
            <person name="Todd R.B."/>
            <person name="Tsang A."/>
            <person name="Unkles S.E."/>
            <person name="van de Wiele N."/>
            <person name="van Rossen-Uffink D."/>
            <person name="Oliveira J.V."/>
            <person name="Vesth T.C."/>
            <person name="Visser J."/>
            <person name="Yu J.-H."/>
            <person name="Zhou M."/>
            <person name="Andersen M.R."/>
            <person name="Archer D.B."/>
            <person name="Baker S.E."/>
            <person name="Benoit I."/>
            <person name="Brakhage A.A."/>
            <person name="Braus G.H."/>
            <person name="Fischer R."/>
            <person name="Frisvad J.C."/>
            <person name="Goldman G.H."/>
            <person name="Houbraken J."/>
            <person name="Oakley B."/>
            <person name="Pocsi I."/>
            <person name="Scazzocchio C."/>
            <person name="Seiboth B."/>
            <person name="vanKuyk P.A."/>
            <person name="Wortman J."/>
            <person name="Dyer P.S."/>
            <person name="Grigoriev I.V."/>
        </authorList>
    </citation>
    <scope>NUCLEOTIDE SEQUENCE [LARGE SCALE GENOMIC DNA]</scope>
    <source>
        <strain evidence="4">CBS 583.65</strain>
    </source>
</reference>
<gene>
    <name evidence="3" type="ORF">ASPVEDRAFT_47084</name>
</gene>
<accession>A0A1L9Q289</accession>
<feature type="compositionally biased region" description="Basic and acidic residues" evidence="1">
    <location>
        <begin position="22"/>
        <end position="45"/>
    </location>
</feature>
<dbReference type="Proteomes" id="UP000184073">
    <property type="component" value="Unassembled WGS sequence"/>
</dbReference>
<feature type="chain" id="PRO_5012499283" description="Apple domain-containing protein" evidence="2">
    <location>
        <begin position="18"/>
        <end position="190"/>
    </location>
</feature>
<evidence type="ECO:0000256" key="1">
    <source>
        <dbReference type="SAM" id="MobiDB-lite"/>
    </source>
</evidence>
<name>A0A1L9Q289_ASPVE</name>
<keyword evidence="4" id="KW-1185">Reference proteome</keyword>
<dbReference type="RefSeq" id="XP_040673659.1">
    <property type="nucleotide sequence ID" value="XM_040813701.1"/>
</dbReference>
<feature type="signal peptide" evidence="2">
    <location>
        <begin position="1"/>
        <end position="17"/>
    </location>
</feature>
<dbReference type="AlphaFoldDB" id="A0A1L9Q289"/>
<evidence type="ECO:0000256" key="2">
    <source>
        <dbReference type="SAM" id="SignalP"/>
    </source>
</evidence>
<evidence type="ECO:0000313" key="3">
    <source>
        <dbReference type="EMBL" id="OJJ07897.1"/>
    </source>
</evidence>
<keyword evidence="2" id="KW-0732">Signal</keyword>